<protein>
    <submittedName>
        <fullName evidence="1">Uncharacterized protein</fullName>
    </submittedName>
</protein>
<evidence type="ECO:0000313" key="2">
    <source>
        <dbReference type="Proteomes" id="UP000016843"/>
    </source>
</evidence>
<keyword evidence="2" id="KW-1185">Reference proteome</keyword>
<dbReference type="AlphaFoldDB" id="U5C155"/>
<organism evidence="1 2">
    <name type="scientific">Rhodonellum psychrophilum GCM71 = DSM 17998</name>
    <dbReference type="NCBI Taxonomy" id="1123057"/>
    <lineage>
        <taxon>Bacteria</taxon>
        <taxon>Pseudomonadati</taxon>
        <taxon>Bacteroidota</taxon>
        <taxon>Cytophagia</taxon>
        <taxon>Cytophagales</taxon>
        <taxon>Cytophagaceae</taxon>
        <taxon>Rhodonellum</taxon>
    </lineage>
</organism>
<dbReference type="Proteomes" id="UP000016843">
    <property type="component" value="Unassembled WGS sequence"/>
</dbReference>
<proteinExistence type="predicted"/>
<gene>
    <name evidence="1" type="ORF">P872_00245</name>
</gene>
<sequence>MYPIKPIIGFYSVQIKFQELFLIEKNSENHLVK</sequence>
<reference evidence="1 2" key="1">
    <citation type="journal article" date="2013" name="Genome Announc.">
        <title>Draft Genome Sequence of the Psychrophilic and Alkaliphilic Rhodonellum psychrophilum Strain GCM71T.</title>
        <authorList>
            <person name="Hauptmann A.L."/>
            <person name="Glaring M.A."/>
            <person name="Hallin P.F."/>
            <person name="Prieme A."/>
            <person name="Stougaard P."/>
        </authorList>
    </citation>
    <scope>NUCLEOTIDE SEQUENCE [LARGE SCALE GENOMIC DNA]</scope>
    <source>
        <strain evidence="1 2">GCM71</strain>
    </source>
</reference>
<dbReference type="EMBL" id="AWXR01000012">
    <property type="protein sequence ID" value="ERM83539.1"/>
    <property type="molecule type" value="Genomic_DNA"/>
</dbReference>
<evidence type="ECO:0000313" key="1">
    <source>
        <dbReference type="EMBL" id="ERM83539.1"/>
    </source>
</evidence>
<accession>U5C155</accession>
<comment type="caution">
    <text evidence="1">The sequence shown here is derived from an EMBL/GenBank/DDBJ whole genome shotgun (WGS) entry which is preliminary data.</text>
</comment>
<name>U5C155_9BACT</name>